<proteinExistence type="predicted"/>
<keyword evidence="1" id="KW-1133">Transmembrane helix</keyword>
<dbReference type="RefSeq" id="WP_247202377.1">
    <property type="nucleotide sequence ID" value="NZ_JALKCG010000009.1"/>
</dbReference>
<evidence type="ECO:0000313" key="2">
    <source>
        <dbReference type="EMBL" id="MCK0209872.1"/>
    </source>
</evidence>
<keyword evidence="1" id="KW-0472">Membrane</keyword>
<comment type="caution">
    <text evidence="2">The sequence shown here is derived from an EMBL/GenBank/DDBJ whole genome shotgun (WGS) entry which is preliminary data.</text>
</comment>
<name>A0ABT0DRG4_9HYPH</name>
<gene>
    <name evidence="2" type="ORF">MWN33_17715</name>
</gene>
<dbReference type="EMBL" id="JALKCG010000009">
    <property type="protein sequence ID" value="MCK0209872.1"/>
    <property type="molecule type" value="Genomic_DNA"/>
</dbReference>
<reference evidence="3" key="1">
    <citation type="submission" date="2023-07" db="EMBL/GenBank/DDBJ databases">
        <title>Ancylobacter moscoviensis sp. nov., facultatively methylotrophic bacteria from activated sludge and the reclassification of Starkeya novella (Starkey 1934) Kelly et al. 2000 as Ancylobacter novellus comb. nov., Starkeya koreensis Im et al. 2006 as Ancylobacter koreensis comb.nov., Angulomicrobium tetraedrale Vasil'eva et al. 1986 as Ancylobacter tetraedralis comb. nov., Angulomicrobium amanitiforme Fritz et al. 2004 as Ancylobacter amanitiformis comb. nov. and Methylorhabdus multivorans Doronina et al. 1996 as Ancylobacter multivorans comb. nov. and emended description of the genus Ancylobacter.</title>
        <authorList>
            <person name="Doronina N."/>
            <person name="Chemodurova A."/>
            <person name="Grouzdev D."/>
            <person name="Koziaeva V."/>
            <person name="Shi W."/>
            <person name="Wu L."/>
            <person name="Kaparullina E."/>
        </authorList>
    </citation>
    <scope>NUCLEOTIDE SEQUENCE [LARGE SCALE GENOMIC DNA]</scope>
    <source>
        <strain evidence="3">Jip08</strain>
    </source>
</reference>
<dbReference type="Proteomes" id="UP001202867">
    <property type="component" value="Unassembled WGS sequence"/>
</dbReference>
<accession>A0ABT0DRG4</accession>
<feature type="transmembrane region" description="Helical" evidence="1">
    <location>
        <begin position="44"/>
        <end position="65"/>
    </location>
</feature>
<keyword evidence="3" id="KW-1185">Reference proteome</keyword>
<evidence type="ECO:0000256" key="1">
    <source>
        <dbReference type="SAM" id="Phobius"/>
    </source>
</evidence>
<evidence type="ECO:0000313" key="3">
    <source>
        <dbReference type="Proteomes" id="UP001202867"/>
    </source>
</evidence>
<keyword evidence="1" id="KW-0812">Transmembrane</keyword>
<organism evidence="2 3">
    <name type="scientific">Ancylobacter koreensis</name>
    <dbReference type="NCBI Taxonomy" id="266121"/>
    <lineage>
        <taxon>Bacteria</taxon>
        <taxon>Pseudomonadati</taxon>
        <taxon>Pseudomonadota</taxon>
        <taxon>Alphaproteobacteria</taxon>
        <taxon>Hyphomicrobiales</taxon>
        <taxon>Xanthobacteraceae</taxon>
        <taxon>Ancylobacter</taxon>
    </lineage>
</organism>
<protein>
    <submittedName>
        <fullName evidence="2">Uncharacterized protein</fullName>
    </submittedName>
</protein>
<sequence>MADQPGSETPPYPCHPEEMKAVWDLRVGRFVAVQASARWTPAGVVTAGIATAAILLATSVLVRAVRSPR</sequence>